<keyword evidence="1" id="KW-0812">Transmembrane</keyword>
<dbReference type="AlphaFoldDB" id="L2GUL7"/>
<dbReference type="VEuPathDB" id="MicrosporidiaDB:VCUG_01497"/>
<keyword evidence="1" id="KW-1133">Transmembrane helix</keyword>
<dbReference type="GeneID" id="19879375"/>
<accession>L2GUL7</accession>
<reference evidence="3" key="1">
    <citation type="submission" date="2011-03" db="EMBL/GenBank/DDBJ databases">
        <title>The genome sequence of Vavraia culicis strain floridensis.</title>
        <authorList>
            <consortium name="The Broad Institute Genome Sequencing Platform"/>
            <person name="Cuomo C."/>
            <person name="Becnel J."/>
            <person name="Sanscrainte N."/>
            <person name="Young S.K."/>
            <person name="Zeng Q."/>
            <person name="Gargeya S."/>
            <person name="Fitzgerald M."/>
            <person name="Haas B."/>
            <person name="Abouelleil A."/>
            <person name="Alvarado L."/>
            <person name="Arachchi H.M."/>
            <person name="Berlin A."/>
            <person name="Chapman S.B."/>
            <person name="Gearin G."/>
            <person name="Goldberg J."/>
            <person name="Griggs A."/>
            <person name="Gujja S."/>
            <person name="Hansen M."/>
            <person name="Heiman D."/>
            <person name="Howarth C."/>
            <person name="Larimer J."/>
            <person name="Lui A."/>
            <person name="MacDonald P.J.P."/>
            <person name="McCowen C."/>
            <person name="Montmayeur A."/>
            <person name="Murphy C."/>
            <person name="Neiman D."/>
            <person name="Pearson M."/>
            <person name="Priest M."/>
            <person name="Roberts A."/>
            <person name="Saif S."/>
            <person name="Shea T."/>
            <person name="Sisk P."/>
            <person name="Stolte C."/>
            <person name="Sykes S."/>
            <person name="Wortman J."/>
            <person name="Nusbaum C."/>
            <person name="Birren B."/>
        </authorList>
    </citation>
    <scope>NUCLEOTIDE SEQUENCE [LARGE SCALE GENOMIC DNA]</scope>
    <source>
        <strain evidence="3">floridensis</strain>
    </source>
</reference>
<dbReference type="EMBL" id="GL877426">
    <property type="protein sequence ID" value="ELA47052.1"/>
    <property type="molecule type" value="Genomic_DNA"/>
</dbReference>
<protein>
    <submittedName>
        <fullName evidence="2">Uncharacterized protein</fullName>
    </submittedName>
</protein>
<sequence>MIKREVFKFFNIKEKITEKIIPENVVEDLFIEKMDGWTEEKGVFAFYLIDNYKSSYSLDFKQKILSYLSMVLLNPDVVSQSSFVQEAGLLVLMKRILDECDLSYQRVYDCLKDLAEYGDEESAMKILIPLIYQCSKEASKLNLLENFAKYLNAVMMLITIEKVQVWFCDEFIWVCATLSCSMAMIIIVVLCTKRTVRAFLTGSWRYSSTRNQIFLQGQIS</sequence>
<dbReference type="HOGENOM" id="CLU_1256890_0_0_1"/>
<evidence type="ECO:0000313" key="3">
    <source>
        <dbReference type="Proteomes" id="UP000011081"/>
    </source>
</evidence>
<name>L2GUL7_VAVCU</name>
<dbReference type="RefSeq" id="XP_008074515.1">
    <property type="nucleotide sequence ID" value="XM_008076324.1"/>
</dbReference>
<evidence type="ECO:0000313" key="2">
    <source>
        <dbReference type="EMBL" id="ELA47052.1"/>
    </source>
</evidence>
<keyword evidence="1" id="KW-0472">Membrane</keyword>
<gene>
    <name evidence="2" type="ORF">VCUG_01497</name>
</gene>
<organism evidence="2 3">
    <name type="scientific">Vavraia culicis (isolate floridensis)</name>
    <name type="common">Microsporidian parasite</name>
    <dbReference type="NCBI Taxonomy" id="948595"/>
    <lineage>
        <taxon>Eukaryota</taxon>
        <taxon>Fungi</taxon>
        <taxon>Fungi incertae sedis</taxon>
        <taxon>Microsporidia</taxon>
        <taxon>Pleistophoridae</taxon>
        <taxon>Vavraia</taxon>
    </lineage>
</organism>
<keyword evidence="3" id="KW-1185">Reference proteome</keyword>
<dbReference type="Proteomes" id="UP000011081">
    <property type="component" value="Unassembled WGS sequence"/>
</dbReference>
<feature type="transmembrane region" description="Helical" evidence="1">
    <location>
        <begin position="171"/>
        <end position="191"/>
    </location>
</feature>
<proteinExistence type="predicted"/>
<evidence type="ECO:0000256" key="1">
    <source>
        <dbReference type="SAM" id="Phobius"/>
    </source>
</evidence>
<dbReference type="InParanoid" id="L2GUL7"/>